<feature type="signal peptide" evidence="3">
    <location>
        <begin position="1"/>
        <end position="18"/>
    </location>
</feature>
<organism evidence="4 5">
    <name type="scientific">Geodia barretti</name>
    <name type="common">Barrett's horny sponge</name>
    <dbReference type="NCBI Taxonomy" id="519541"/>
    <lineage>
        <taxon>Eukaryota</taxon>
        <taxon>Metazoa</taxon>
        <taxon>Porifera</taxon>
        <taxon>Demospongiae</taxon>
        <taxon>Heteroscleromorpha</taxon>
        <taxon>Tetractinellida</taxon>
        <taxon>Astrophorina</taxon>
        <taxon>Geodiidae</taxon>
        <taxon>Geodia</taxon>
    </lineage>
</organism>
<feature type="non-terminal residue" evidence="4">
    <location>
        <position position="1"/>
    </location>
</feature>
<keyword evidence="2" id="KW-0472">Membrane</keyword>
<keyword evidence="2" id="KW-1133">Transmembrane helix</keyword>
<evidence type="ECO:0000256" key="2">
    <source>
        <dbReference type="SAM" id="Phobius"/>
    </source>
</evidence>
<evidence type="ECO:0000256" key="1">
    <source>
        <dbReference type="ARBA" id="ARBA00023157"/>
    </source>
</evidence>
<dbReference type="EMBL" id="CASHTH010002070">
    <property type="protein sequence ID" value="CAI8024310.1"/>
    <property type="molecule type" value="Genomic_DNA"/>
</dbReference>
<dbReference type="Gene3D" id="3.10.250.10">
    <property type="entry name" value="SRCR-like domain"/>
    <property type="match status" value="1"/>
</dbReference>
<evidence type="ECO:0000313" key="5">
    <source>
        <dbReference type="Proteomes" id="UP001174909"/>
    </source>
</evidence>
<keyword evidence="2" id="KW-0812">Transmembrane</keyword>
<evidence type="ECO:0000256" key="3">
    <source>
        <dbReference type="SAM" id="SignalP"/>
    </source>
</evidence>
<sequence>VASRVGCFFALLSETVHGGPAEPSVGEKVTAISLIFQNPTDGCTDGDVRPVSGTRRDGQLATGDIAGSIEICENQLWKKVVLCLHHEQWTMETTAVACRELGYTAGDAFPVVRQVTESSRRLSYMPQCVGEQSGSCDAPVVIRCSMSSSKSTTQLSSTMTAPKLLASSTSKPVPVQHSSTYNATMFKPQPSATKASSTATYSFVTDLFPSSSTNSSSATSSSPLYDVPGAVGVAVGGLVVLLLAAAVTLLVLLLLCRKKKKFLPQPAVYDMVLPVSPCTRNTLAQPYEVPVSNRSRNYSNSQETECFTPTAGQPPFNDGRYNRLIHFPASNSTVTASFMCASVNLERVMPSSFQAHQSRGQSSKGKCPIYHNVVISRKSAAEYQYNVPSQHQYDTLGEKVADDKCTALERPTQKATKIFDGKSEYDVLEPQKTRL</sequence>
<comment type="caution">
    <text evidence="4">The sequence shown here is derived from an EMBL/GenBank/DDBJ whole genome shotgun (WGS) entry which is preliminary data.</text>
</comment>
<dbReference type="InterPro" id="IPR036772">
    <property type="entry name" value="SRCR-like_dom_sf"/>
</dbReference>
<gene>
    <name evidence="4" type="ORF">GBAR_LOCUS14131</name>
</gene>
<feature type="transmembrane region" description="Helical" evidence="2">
    <location>
        <begin position="230"/>
        <end position="255"/>
    </location>
</feature>
<dbReference type="GO" id="GO:0016020">
    <property type="term" value="C:membrane"/>
    <property type="evidence" value="ECO:0007669"/>
    <property type="project" value="InterPro"/>
</dbReference>
<accession>A0AA35WRS5</accession>
<dbReference type="Proteomes" id="UP001174909">
    <property type="component" value="Unassembled WGS sequence"/>
</dbReference>
<feature type="chain" id="PRO_5041323538" description="SRCR domain-containing protein" evidence="3">
    <location>
        <begin position="19"/>
        <end position="435"/>
    </location>
</feature>
<dbReference type="SUPFAM" id="SSF56487">
    <property type="entry name" value="SRCR-like"/>
    <property type="match status" value="1"/>
</dbReference>
<keyword evidence="5" id="KW-1185">Reference proteome</keyword>
<evidence type="ECO:0008006" key="6">
    <source>
        <dbReference type="Google" id="ProtNLM"/>
    </source>
</evidence>
<proteinExistence type="predicted"/>
<name>A0AA35WRS5_GEOBA</name>
<protein>
    <recommendedName>
        <fullName evidence="6">SRCR domain-containing protein</fullName>
    </recommendedName>
</protein>
<keyword evidence="3" id="KW-0732">Signal</keyword>
<reference evidence="4" key="1">
    <citation type="submission" date="2023-03" db="EMBL/GenBank/DDBJ databases">
        <authorList>
            <person name="Steffen K."/>
            <person name="Cardenas P."/>
        </authorList>
    </citation>
    <scope>NUCLEOTIDE SEQUENCE</scope>
</reference>
<evidence type="ECO:0000313" key="4">
    <source>
        <dbReference type="EMBL" id="CAI8024310.1"/>
    </source>
</evidence>
<dbReference type="AlphaFoldDB" id="A0AA35WRS5"/>
<keyword evidence="1" id="KW-1015">Disulfide bond</keyword>